<name>A0A6A3ICW8_9STRA</name>
<proteinExistence type="predicted"/>
<organism evidence="4 5">
    <name type="scientific">Phytophthora rubi</name>
    <dbReference type="NCBI Taxonomy" id="129364"/>
    <lineage>
        <taxon>Eukaryota</taxon>
        <taxon>Sar</taxon>
        <taxon>Stramenopiles</taxon>
        <taxon>Oomycota</taxon>
        <taxon>Peronosporomycetes</taxon>
        <taxon>Peronosporales</taxon>
        <taxon>Peronosporaceae</taxon>
        <taxon>Phytophthora</taxon>
    </lineage>
</organism>
<dbReference type="InterPro" id="IPR006600">
    <property type="entry name" value="HTH_CenpB_DNA-bd_dom"/>
</dbReference>
<dbReference type="AlphaFoldDB" id="A0A6A3ICW8"/>
<dbReference type="PANTHER" id="PTHR19303">
    <property type="entry name" value="TRANSPOSON"/>
    <property type="match status" value="1"/>
</dbReference>
<dbReference type="SUPFAM" id="SSF46689">
    <property type="entry name" value="Homeodomain-like"/>
    <property type="match status" value="1"/>
</dbReference>
<evidence type="ECO:0000313" key="4">
    <source>
        <dbReference type="EMBL" id="KAE8977924.1"/>
    </source>
</evidence>
<dbReference type="SMART" id="SM00674">
    <property type="entry name" value="CENPB"/>
    <property type="match status" value="1"/>
</dbReference>
<evidence type="ECO:0000313" key="5">
    <source>
        <dbReference type="Proteomes" id="UP000429607"/>
    </source>
</evidence>
<protein>
    <recommendedName>
        <fullName evidence="3">HTH CENPB-type domain-containing protein</fullName>
    </recommendedName>
</protein>
<dbReference type="GO" id="GO:0003677">
    <property type="term" value="F:DNA binding"/>
    <property type="evidence" value="ECO:0007669"/>
    <property type="project" value="UniProtKB-KW"/>
</dbReference>
<keyword evidence="1" id="KW-0238">DNA-binding</keyword>
<evidence type="ECO:0000256" key="1">
    <source>
        <dbReference type="ARBA" id="ARBA00023125"/>
    </source>
</evidence>
<dbReference type="InterPro" id="IPR009057">
    <property type="entry name" value="Homeodomain-like_sf"/>
</dbReference>
<feature type="region of interest" description="Disordered" evidence="2">
    <location>
        <begin position="1"/>
        <end position="22"/>
    </location>
</feature>
<dbReference type="PROSITE" id="PS51253">
    <property type="entry name" value="HTH_CENPB"/>
    <property type="match status" value="1"/>
</dbReference>
<dbReference type="Gene3D" id="1.10.10.60">
    <property type="entry name" value="Homeodomain-like"/>
    <property type="match status" value="1"/>
</dbReference>
<evidence type="ECO:0000256" key="2">
    <source>
        <dbReference type="SAM" id="MobiDB-lite"/>
    </source>
</evidence>
<dbReference type="GO" id="GO:0005634">
    <property type="term" value="C:nucleus"/>
    <property type="evidence" value="ECO:0007669"/>
    <property type="project" value="TreeGrafter"/>
</dbReference>
<sequence>MARTQPRSVGRPRLNGKGRHQTKYVKKSISVAKKLEVLSFWANASKPKMIHTIAHFWHDLAPEFYNSKRTMIQRWRRESAKLEAAMKRSKGNHFKVRSLGVGTILPSEVELEVVFWVNSLRMEGVPVSPRMLALQARRVAAEAGIKNFRSSDKWINGFRGRHRLSMRVPTRQSQDSPEDIAKVKEEFAAKVEKMARQLGITRIYNADQTAAFFEYLPTKKTVHTRGAKTVWVRCAGSPKEGATVMLLGDSNGVRFTPFVVFKIKPSIHPAIVKENNEKRCDFGTRTWPEIKKLKAETGLQIYANGKGWWNSDLTVRFLQFHFGDRTSHAEPVLLLWDDFSDHWTAEVLAYAASIRVVLLKVPPHATSVCQPADVARNHPFKTWLRRFWLEDIQRQLAQPRDAQDKFKLTPPGRSGMCRWVLASWDSLSPEAIANGYKKCDLQLNDDCLAAASLVSELQQLSLVGPVAKAVDQTQDFDREVILEEAVV</sequence>
<dbReference type="Pfam" id="PF03184">
    <property type="entry name" value="DDE_1"/>
    <property type="match status" value="1"/>
</dbReference>
<evidence type="ECO:0000259" key="3">
    <source>
        <dbReference type="PROSITE" id="PS51253"/>
    </source>
</evidence>
<dbReference type="InterPro" id="IPR004875">
    <property type="entry name" value="DDE_SF_endonuclease_dom"/>
</dbReference>
<dbReference type="Pfam" id="PF03221">
    <property type="entry name" value="HTH_Tnp_Tc5"/>
    <property type="match status" value="1"/>
</dbReference>
<reference evidence="4 5" key="1">
    <citation type="submission" date="2018-09" db="EMBL/GenBank/DDBJ databases">
        <title>Genomic investigation of the strawberry pathogen Phytophthora fragariae indicates pathogenicity is determined by transcriptional variation in three key races.</title>
        <authorList>
            <person name="Adams T.M."/>
            <person name="Armitage A.D."/>
            <person name="Sobczyk M.K."/>
            <person name="Bates H.J."/>
            <person name="Dunwell J.M."/>
            <person name="Nellist C.F."/>
            <person name="Harrison R.J."/>
        </authorList>
    </citation>
    <scope>NUCLEOTIDE SEQUENCE [LARGE SCALE GENOMIC DNA]</scope>
    <source>
        <strain evidence="4 5">SCRP249</strain>
    </source>
</reference>
<dbReference type="InterPro" id="IPR050863">
    <property type="entry name" value="CenT-Element_Derived"/>
</dbReference>
<dbReference type="PANTHER" id="PTHR19303:SF57">
    <property type="entry name" value="HTH CENPB-TYPE DOMAIN-CONTAINING PROTEIN"/>
    <property type="match status" value="1"/>
</dbReference>
<gene>
    <name evidence="4" type="ORF">PR001_g24989</name>
</gene>
<dbReference type="Proteomes" id="UP000429607">
    <property type="component" value="Unassembled WGS sequence"/>
</dbReference>
<comment type="caution">
    <text evidence="4">The sequence shown here is derived from an EMBL/GenBank/DDBJ whole genome shotgun (WGS) entry which is preliminary data.</text>
</comment>
<feature type="domain" description="HTH CENPB-type" evidence="3">
    <location>
        <begin position="97"/>
        <end position="168"/>
    </location>
</feature>
<dbReference type="EMBL" id="QXFV01003310">
    <property type="protein sequence ID" value="KAE8977924.1"/>
    <property type="molecule type" value="Genomic_DNA"/>
</dbReference>
<accession>A0A6A3ICW8</accession>